<dbReference type="AlphaFoldDB" id="A0A8S1RTS6"/>
<gene>
    <name evidence="1" type="ORF">PSON_ATCC_30995.1.T3220002</name>
</gene>
<protein>
    <submittedName>
        <fullName evidence="1">Uncharacterized protein</fullName>
    </submittedName>
</protein>
<comment type="caution">
    <text evidence="1">The sequence shown here is derived from an EMBL/GenBank/DDBJ whole genome shotgun (WGS) entry which is preliminary data.</text>
</comment>
<sequence length="86" mass="10230">MNNNIYDEQKHSDDMASQLSQKSIQTFEQYDNKIIIQLHTQLTKLKKVYDFQTRCIIFPLGSDDSDLQNYTFNIFNQFLNQNLSFV</sequence>
<accession>A0A8S1RTS6</accession>
<dbReference type="EMBL" id="CAJJDN010000322">
    <property type="protein sequence ID" value="CAD8130737.1"/>
    <property type="molecule type" value="Genomic_DNA"/>
</dbReference>
<evidence type="ECO:0000313" key="2">
    <source>
        <dbReference type="Proteomes" id="UP000692954"/>
    </source>
</evidence>
<name>A0A8S1RTS6_9CILI</name>
<organism evidence="1 2">
    <name type="scientific">Paramecium sonneborni</name>
    <dbReference type="NCBI Taxonomy" id="65129"/>
    <lineage>
        <taxon>Eukaryota</taxon>
        <taxon>Sar</taxon>
        <taxon>Alveolata</taxon>
        <taxon>Ciliophora</taxon>
        <taxon>Intramacronucleata</taxon>
        <taxon>Oligohymenophorea</taxon>
        <taxon>Peniculida</taxon>
        <taxon>Parameciidae</taxon>
        <taxon>Paramecium</taxon>
    </lineage>
</organism>
<proteinExistence type="predicted"/>
<keyword evidence="2" id="KW-1185">Reference proteome</keyword>
<dbReference type="Proteomes" id="UP000692954">
    <property type="component" value="Unassembled WGS sequence"/>
</dbReference>
<reference evidence="1" key="1">
    <citation type="submission" date="2021-01" db="EMBL/GenBank/DDBJ databases">
        <authorList>
            <consortium name="Genoscope - CEA"/>
            <person name="William W."/>
        </authorList>
    </citation>
    <scope>NUCLEOTIDE SEQUENCE</scope>
</reference>
<evidence type="ECO:0000313" key="1">
    <source>
        <dbReference type="EMBL" id="CAD8130737.1"/>
    </source>
</evidence>